<name>A0ABR9XR03_9CHLB</name>
<dbReference type="PANTHER" id="PTHR36529">
    <property type="entry name" value="SLL1095 PROTEIN"/>
    <property type="match status" value="1"/>
</dbReference>
<dbReference type="SUPFAM" id="SSF53448">
    <property type="entry name" value="Nucleotide-diphospho-sugar transferases"/>
    <property type="match status" value="1"/>
</dbReference>
<gene>
    <name evidence="1" type="ORF">INT08_03865</name>
</gene>
<evidence type="ECO:0000313" key="1">
    <source>
        <dbReference type="EMBL" id="MBF0636317.1"/>
    </source>
</evidence>
<reference evidence="1 2" key="1">
    <citation type="journal article" date="2020" name="Microorganisms">
        <title>Simultaneous Genome Sequencing of Prosthecochloris ethylica and Desulfuromonas acetoxidans within a Syntrophic Mixture Reveals Unique Pili and Protein Interactions.</title>
        <authorList>
            <person name="Kyndt J.A."/>
            <person name="Van Beeumen J.J."/>
            <person name="Meyer T.E."/>
        </authorList>
    </citation>
    <scope>NUCLEOTIDE SEQUENCE [LARGE SCALE GENOMIC DNA]</scope>
    <source>
        <strain evidence="1 2">N3</strain>
    </source>
</reference>
<evidence type="ECO:0000313" key="2">
    <source>
        <dbReference type="Proteomes" id="UP000619838"/>
    </source>
</evidence>
<comment type="caution">
    <text evidence="1">The sequence shown here is derived from an EMBL/GenBank/DDBJ whole genome shotgun (WGS) entry which is preliminary data.</text>
</comment>
<dbReference type="Gene3D" id="3.90.550.10">
    <property type="entry name" value="Spore Coat Polysaccharide Biosynthesis Protein SpsA, Chain A"/>
    <property type="match status" value="1"/>
</dbReference>
<dbReference type="Proteomes" id="UP000619838">
    <property type="component" value="Unassembled WGS sequence"/>
</dbReference>
<keyword evidence="2" id="KW-1185">Reference proteome</keyword>
<dbReference type="NCBIfam" id="TIGR04282">
    <property type="entry name" value="glyco_like_cofC"/>
    <property type="match status" value="1"/>
</dbReference>
<dbReference type="InterPro" id="IPR029044">
    <property type="entry name" value="Nucleotide-diphossugar_trans"/>
</dbReference>
<accession>A0ABR9XR03</accession>
<sequence>MPAREDNIPQTDRLLIVFSRNPVRGKVKTRLARRTSPDFALEVYERLRKITLNAIQSTDADLQIWYTDCIPVRDLLLEHPAEALLQQRGDLGNRMAGAFRRGFEQGYRKIILIGTDCPGITPGIIRKGFALLDTHDSVIGPAVDGGYYLIGLRFFFADIFDGIPWSTPDVCPMTRRKLRAAGRTVADLETLSDIDTLDDLRNSSLIIP</sequence>
<protein>
    <submittedName>
        <fullName evidence="1">TIGR04282 family arsenosugar biosynthesis glycosyltransferase</fullName>
    </submittedName>
</protein>
<dbReference type="InterPro" id="IPR018641">
    <property type="entry name" value="Trfase_1_rSAM/seldom-assoc"/>
</dbReference>
<dbReference type="Pfam" id="PF09837">
    <property type="entry name" value="DUF2064"/>
    <property type="match status" value="1"/>
</dbReference>
<dbReference type="PANTHER" id="PTHR36529:SF1">
    <property type="entry name" value="GLYCOSYLTRANSFERASE"/>
    <property type="match status" value="1"/>
</dbReference>
<dbReference type="EMBL" id="JADGII010000004">
    <property type="protein sequence ID" value="MBF0636317.1"/>
    <property type="molecule type" value="Genomic_DNA"/>
</dbReference>
<organism evidence="1 2">
    <name type="scientific">Prosthecochloris ethylica</name>
    <dbReference type="NCBI Taxonomy" id="2743976"/>
    <lineage>
        <taxon>Bacteria</taxon>
        <taxon>Pseudomonadati</taxon>
        <taxon>Chlorobiota</taxon>
        <taxon>Chlorobiia</taxon>
        <taxon>Chlorobiales</taxon>
        <taxon>Chlorobiaceae</taxon>
        <taxon>Prosthecochloris</taxon>
    </lineage>
</organism>
<proteinExistence type="predicted"/>
<dbReference type="RefSeq" id="WP_175186763.1">
    <property type="nucleotide sequence ID" value="NZ_JABVZQ010000001.1"/>
</dbReference>